<organism evidence="1 2">
    <name type="scientific">Stentor coeruleus</name>
    <dbReference type="NCBI Taxonomy" id="5963"/>
    <lineage>
        <taxon>Eukaryota</taxon>
        <taxon>Sar</taxon>
        <taxon>Alveolata</taxon>
        <taxon>Ciliophora</taxon>
        <taxon>Postciliodesmatophora</taxon>
        <taxon>Heterotrichea</taxon>
        <taxon>Heterotrichida</taxon>
        <taxon>Stentoridae</taxon>
        <taxon>Stentor</taxon>
    </lineage>
</organism>
<dbReference type="AlphaFoldDB" id="A0A1R2D4A3"/>
<accession>A0A1R2D4A3</accession>
<keyword evidence="2" id="KW-1185">Reference proteome</keyword>
<reference evidence="1 2" key="1">
    <citation type="submission" date="2016-11" db="EMBL/GenBank/DDBJ databases">
        <title>The macronuclear genome of Stentor coeruleus: a giant cell with tiny introns.</title>
        <authorList>
            <person name="Slabodnick M."/>
            <person name="Ruby J.G."/>
            <person name="Reiff S.B."/>
            <person name="Swart E.C."/>
            <person name="Gosai S."/>
            <person name="Prabakaran S."/>
            <person name="Witkowska E."/>
            <person name="Larue G.E."/>
            <person name="Fisher S."/>
            <person name="Freeman R.M."/>
            <person name="Gunawardena J."/>
            <person name="Chu W."/>
            <person name="Stover N.A."/>
            <person name="Gregory B.D."/>
            <person name="Nowacki M."/>
            <person name="Derisi J."/>
            <person name="Roy S.W."/>
            <person name="Marshall W.F."/>
            <person name="Sood P."/>
        </authorList>
    </citation>
    <scope>NUCLEOTIDE SEQUENCE [LARGE SCALE GENOMIC DNA]</scope>
    <source>
        <strain evidence="1">WM001</strain>
    </source>
</reference>
<protein>
    <submittedName>
        <fullName evidence="1">Uncharacterized protein</fullName>
    </submittedName>
</protein>
<dbReference type="Proteomes" id="UP000187209">
    <property type="component" value="Unassembled WGS sequence"/>
</dbReference>
<sequence>MEKVIGLKFILNRDHNIKSRSPIFDKLEGLQYIKPRQKLIVRVKRPRSQIIDNFNDESILSVPRQLSPSENKYFQDQNSNKDPYFQLISEKFTELYCHNSTENLKSNQRLTPLRIYNRTNFDRIFSEEYDKRDDLRITGTSATLSRSKGKRNDKNNFHTNFYQKLGALTKVVIIKKRKALVRK</sequence>
<comment type="caution">
    <text evidence="1">The sequence shown here is derived from an EMBL/GenBank/DDBJ whole genome shotgun (WGS) entry which is preliminary data.</text>
</comment>
<evidence type="ECO:0000313" key="1">
    <source>
        <dbReference type="EMBL" id="OMJ96097.1"/>
    </source>
</evidence>
<name>A0A1R2D4A3_9CILI</name>
<proteinExistence type="predicted"/>
<evidence type="ECO:0000313" key="2">
    <source>
        <dbReference type="Proteomes" id="UP000187209"/>
    </source>
</evidence>
<gene>
    <name evidence="1" type="ORF">SteCoe_270</name>
</gene>
<dbReference type="EMBL" id="MPUH01000003">
    <property type="protein sequence ID" value="OMJ96097.1"/>
    <property type="molecule type" value="Genomic_DNA"/>
</dbReference>